<accession>A0AAW1Y1Z3</accession>
<keyword evidence="4" id="KW-1133">Transmembrane helix</keyword>
<protein>
    <submittedName>
        <fullName evidence="7">Uncharacterized protein</fullName>
    </submittedName>
</protein>
<reference evidence="7 8" key="1">
    <citation type="journal article" date="2023" name="G3 (Bethesda)">
        <title>A chromosome-length genome assembly and annotation of blackberry (Rubus argutus, cv. 'Hillquist').</title>
        <authorList>
            <person name="Bruna T."/>
            <person name="Aryal R."/>
            <person name="Dudchenko O."/>
            <person name="Sargent D.J."/>
            <person name="Mead D."/>
            <person name="Buti M."/>
            <person name="Cavallini A."/>
            <person name="Hytonen T."/>
            <person name="Andres J."/>
            <person name="Pham M."/>
            <person name="Weisz D."/>
            <person name="Mascagni F."/>
            <person name="Usai G."/>
            <person name="Natali L."/>
            <person name="Bassil N."/>
            <person name="Fernandez G.E."/>
            <person name="Lomsadze A."/>
            <person name="Armour M."/>
            <person name="Olukolu B."/>
            <person name="Poorten T."/>
            <person name="Britton C."/>
            <person name="Davik J."/>
            <person name="Ashrafi H."/>
            <person name="Aiden E.L."/>
            <person name="Borodovsky M."/>
            <person name="Worthington M."/>
        </authorList>
    </citation>
    <scope>NUCLEOTIDE SEQUENCE [LARGE SCALE GENOMIC DNA]</scope>
    <source>
        <strain evidence="7">PI 553951</strain>
    </source>
</reference>
<evidence type="ECO:0000256" key="3">
    <source>
        <dbReference type="ARBA" id="ARBA00022692"/>
    </source>
</evidence>
<keyword evidence="3" id="KW-0812">Transmembrane</keyword>
<comment type="subcellular location">
    <subcellularLocation>
        <location evidence="1">Membrane</location>
    </subcellularLocation>
</comment>
<evidence type="ECO:0000256" key="5">
    <source>
        <dbReference type="ARBA" id="ARBA00023136"/>
    </source>
</evidence>
<evidence type="ECO:0000256" key="2">
    <source>
        <dbReference type="ARBA" id="ARBA00009074"/>
    </source>
</evidence>
<evidence type="ECO:0000313" key="7">
    <source>
        <dbReference type="EMBL" id="KAK9943073.1"/>
    </source>
</evidence>
<name>A0AAW1Y1Z3_RUBAR</name>
<sequence>MALMTNNVDLLREFRNITPTADLQAFESELMIGAQGIINKIVAEGNPKVVLSLAACTLGVGAGSFRVLDAFNAYEAALLVHRNAINSMIKESNMIAIMELQDIERLINKIVREIDSLVFNVGFAAKGNVDFGMKDIKRKLDNFLKKIEDLETKTAESSSRIMREREEFRTTLNSKNSFTRGE</sequence>
<dbReference type="AlphaFoldDB" id="A0AAW1Y1Z3"/>
<comment type="caution">
    <text evidence="7">The sequence shown here is derived from an EMBL/GenBank/DDBJ whole genome shotgun (WGS) entry which is preliminary data.</text>
</comment>
<evidence type="ECO:0000256" key="1">
    <source>
        <dbReference type="ARBA" id="ARBA00004370"/>
    </source>
</evidence>
<keyword evidence="8" id="KW-1185">Reference proteome</keyword>
<dbReference type="Proteomes" id="UP001457282">
    <property type="component" value="Unassembled WGS sequence"/>
</dbReference>
<dbReference type="EMBL" id="JBEDUW010000002">
    <property type="protein sequence ID" value="KAK9943073.1"/>
    <property type="molecule type" value="Genomic_DNA"/>
</dbReference>
<gene>
    <name evidence="7" type="ORF">M0R45_008694</name>
</gene>
<evidence type="ECO:0000256" key="6">
    <source>
        <dbReference type="SAM" id="Coils"/>
    </source>
</evidence>
<keyword evidence="5" id="KW-0472">Membrane</keyword>
<proteinExistence type="inferred from homology"/>
<evidence type="ECO:0000256" key="4">
    <source>
        <dbReference type="ARBA" id="ARBA00022989"/>
    </source>
</evidence>
<comment type="similarity">
    <text evidence="2">Belongs to the UPF0496 family.</text>
</comment>
<dbReference type="InterPro" id="IPR007749">
    <property type="entry name" value="DUF677"/>
</dbReference>
<feature type="coiled-coil region" evidence="6">
    <location>
        <begin position="133"/>
        <end position="167"/>
    </location>
</feature>
<keyword evidence="6" id="KW-0175">Coiled coil</keyword>
<organism evidence="7 8">
    <name type="scientific">Rubus argutus</name>
    <name type="common">Southern blackberry</name>
    <dbReference type="NCBI Taxonomy" id="59490"/>
    <lineage>
        <taxon>Eukaryota</taxon>
        <taxon>Viridiplantae</taxon>
        <taxon>Streptophyta</taxon>
        <taxon>Embryophyta</taxon>
        <taxon>Tracheophyta</taxon>
        <taxon>Spermatophyta</taxon>
        <taxon>Magnoliopsida</taxon>
        <taxon>eudicotyledons</taxon>
        <taxon>Gunneridae</taxon>
        <taxon>Pentapetalae</taxon>
        <taxon>rosids</taxon>
        <taxon>fabids</taxon>
        <taxon>Rosales</taxon>
        <taxon>Rosaceae</taxon>
        <taxon>Rosoideae</taxon>
        <taxon>Rosoideae incertae sedis</taxon>
        <taxon>Rubus</taxon>
    </lineage>
</organism>
<dbReference type="Pfam" id="PF05055">
    <property type="entry name" value="DUF677"/>
    <property type="match status" value="1"/>
</dbReference>
<dbReference type="GO" id="GO:0016020">
    <property type="term" value="C:membrane"/>
    <property type="evidence" value="ECO:0007669"/>
    <property type="project" value="UniProtKB-SubCell"/>
</dbReference>
<evidence type="ECO:0000313" key="8">
    <source>
        <dbReference type="Proteomes" id="UP001457282"/>
    </source>
</evidence>